<accession>A0A6N3F1I2</accession>
<sequence>MESQAYYTTWEDYVKEHPEIANENYHADIMQAYEDGLYKFIIGLLI</sequence>
<protein>
    <submittedName>
        <fullName evidence="1">Uncharacterized protein</fullName>
    </submittedName>
</protein>
<name>A0A6N3F1I2_EUBLI</name>
<reference evidence="1" key="1">
    <citation type="submission" date="2019-11" db="EMBL/GenBank/DDBJ databases">
        <authorList>
            <person name="Feng L."/>
        </authorList>
    </citation>
    <scope>NUCLEOTIDE SEQUENCE</scope>
    <source>
        <strain evidence="1">ElimosumLFYP34</strain>
    </source>
</reference>
<dbReference type="EMBL" id="CACRTR010000012">
    <property type="protein sequence ID" value="VYU45849.1"/>
    <property type="molecule type" value="Genomic_DNA"/>
</dbReference>
<proteinExistence type="predicted"/>
<organism evidence="1">
    <name type="scientific">Eubacterium limosum</name>
    <dbReference type="NCBI Taxonomy" id="1736"/>
    <lineage>
        <taxon>Bacteria</taxon>
        <taxon>Bacillati</taxon>
        <taxon>Bacillota</taxon>
        <taxon>Clostridia</taxon>
        <taxon>Eubacteriales</taxon>
        <taxon>Eubacteriaceae</taxon>
        <taxon>Eubacterium</taxon>
    </lineage>
</organism>
<gene>
    <name evidence="1" type="ORF">ELLFYP34_00222</name>
</gene>
<dbReference type="AlphaFoldDB" id="A0A6N3F1I2"/>
<evidence type="ECO:0000313" key="1">
    <source>
        <dbReference type="EMBL" id="VYU45849.1"/>
    </source>
</evidence>